<sequence length="145" mass="15962">MRHQGADRGLRRGGDRRAVEAGRARPPARRQPRPPRPRRAHRRARRARTRRPGPRRVRLRHARGRAGGPGAGAGRAAAARGRRPRLAAARLDPGDPRGRGRPGLPDRPHAPAGHADQVQDLRSRGPRPPVTGRPVSPPSTRRRQV</sequence>
<evidence type="ECO:0000256" key="1">
    <source>
        <dbReference type="SAM" id="MobiDB-lite"/>
    </source>
</evidence>
<organism evidence="2 3">
    <name type="scientific">Actinacidiphila bryophytorum</name>
    <dbReference type="NCBI Taxonomy" id="1436133"/>
    <lineage>
        <taxon>Bacteria</taxon>
        <taxon>Bacillati</taxon>
        <taxon>Actinomycetota</taxon>
        <taxon>Actinomycetes</taxon>
        <taxon>Kitasatosporales</taxon>
        <taxon>Streptomycetaceae</taxon>
        <taxon>Actinacidiphila</taxon>
    </lineage>
</organism>
<feature type="region of interest" description="Disordered" evidence="1">
    <location>
        <begin position="1"/>
        <end position="145"/>
    </location>
</feature>
<protein>
    <submittedName>
        <fullName evidence="2">Uncharacterized protein</fullName>
    </submittedName>
</protein>
<feature type="compositionally biased region" description="Basic and acidic residues" evidence="1">
    <location>
        <begin position="92"/>
        <end position="109"/>
    </location>
</feature>
<dbReference type="Proteomes" id="UP001153328">
    <property type="component" value="Unassembled WGS sequence"/>
</dbReference>
<comment type="caution">
    <text evidence="2">The sequence shown here is derived from an EMBL/GenBank/DDBJ whole genome shotgun (WGS) entry which is preliminary data.</text>
</comment>
<feature type="compositionally biased region" description="Pro residues" evidence="1">
    <location>
        <begin position="126"/>
        <end position="137"/>
    </location>
</feature>
<gene>
    <name evidence="2" type="ORF">SBRY_40714</name>
</gene>
<proteinExistence type="predicted"/>
<name>A0A9W4MHG0_9ACTN</name>
<evidence type="ECO:0000313" key="2">
    <source>
        <dbReference type="EMBL" id="CAG7647616.1"/>
    </source>
</evidence>
<reference evidence="2" key="1">
    <citation type="submission" date="2021-06" db="EMBL/GenBank/DDBJ databases">
        <authorList>
            <person name="Arsene-Ploetze F."/>
        </authorList>
    </citation>
    <scope>NUCLEOTIDE SEQUENCE</scope>
    <source>
        <strain evidence="2">SBRY1</strain>
    </source>
</reference>
<keyword evidence="3" id="KW-1185">Reference proteome</keyword>
<dbReference type="AlphaFoldDB" id="A0A9W4MHG0"/>
<feature type="compositionally biased region" description="Basic residues" evidence="1">
    <location>
        <begin position="26"/>
        <end position="64"/>
    </location>
</feature>
<feature type="compositionally biased region" description="Basic and acidic residues" evidence="1">
    <location>
        <begin position="1"/>
        <end position="23"/>
    </location>
</feature>
<dbReference type="EMBL" id="CAJVAX010000018">
    <property type="protein sequence ID" value="CAG7647616.1"/>
    <property type="molecule type" value="Genomic_DNA"/>
</dbReference>
<accession>A0A9W4MHG0</accession>
<evidence type="ECO:0000313" key="3">
    <source>
        <dbReference type="Proteomes" id="UP001153328"/>
    </source>
</evidence>